<organism evidence="1 2">
    <name type="scientific">Panagrolaimus sp. JU765</name>
    <dbReference type="NCBI Taxonomy" id="591449"/>
    <lineage>
        <taxon>Eukaryota</taxon>
        <taxon>Metazoa</taxon>
        <taxon>Ecdysozoa</taxon>
        <taxon>Nematoda</taxon>
        <taxon>Chromadorea</taxon>
        <taxon>Rhabditida</taxon>
        <taxon>Tylenchina</taxon>
        <taxon>Panagrolaimomorpha</taxon>
        <taxon>Panagrolaimoidea</taxon>
        <taxon>Panagrolaimidae</taxon>
        <taxon>Panagrolaimus</taxon>
    </lineage>
</organism>
<sequence length="186" mass="21315">MVLPLIPFFQLKIRSATRLLVLIVFSYLIANVLNVIITAWEYIDFESTQNATAFEIYEILTDIISVLYVFVCASRLPFYLVCNQELRWAFYESLCMKGTFDLISQNSKKYQNPQKVTISVQKSNNFGTEFDRVAIAIAGTPLKSTPRDSPLPPYEYSNGTTHHDQIENQAMIIENPLADFENIKLN</sequence>
<evidence type="ECO:0000313" key="2">
    <source>
        <dbReference type="WBParaSite" id="JU765_v2.g15109.t1"/>
    </source>
</evidence>
<reference evidence="2" key="1">
    <citation type="submission" date="2022-11" db="UniProtKB">
        <authorList>
            <consortium name="WormBaseParasite"/>
        </authorList>
    </citation>
    <scope>IDENTIFICATION</scope>
</reference>
<accession>A0AC34QCC3</accession>
<dbReference type="Proteomes" id="UP000887576">
    <property type="component" value="Unplaced"/>
</dbReference>
<dbReference type="WBParaSite" id="JU765_v2.g15109.t1">
    <property type="protein sequence ID" value="JU765_v2.g15109.t1"/>
    <property type="gene ID" value="JU765_v2.g15109"/>
</dbReference>
<protein>
    <submittedName>
        <fullName evidence="2">Gustatory receptor</fullName>
    </submittedName>
</protein>
<evidence type="ECO:0000313" key="1">
    <source>
        <dbReference type="Proteomes" id="UP000887576"/>
    </source>
</evidence>
<name>A0AC34QCC3_9BILA</name>
<proteinExistence type="predicted"/>